<feature type="domain" description="Lipocalin/cytosolic fatty-acid binding" evidence="3">
    <location>
        <begin position="34"/>
        <end position="175"/>
    </location>
</feature>
<evidence type="ECO:0000259" key="3">
    <source>
        <dbReference type="Pfam" id="PF00061"/>
    </source>
</evidence>
<reference evidence="4" key="1">
    <citation type="submission" date="2025-08" db="UniProtKB">
        <authorList>
            <consortium name="Ensembl"/>
        </authorList>
    </citation>
    <scope>IDENTIFICATION</scope>
</reference>
<dbReference type="GeneTree" id="ENSGT01120000271921"/>
<dbReference type="GO" id="GO:0036094">
    <property type="term" value="F:small molecule binding"/>
    <property type="evidence" value="ECO:0007669"/>
    <property type="project" value="InterPro"/>
</dbReference>
<dbReference type="AlphaFoldDB" id="A0A3Q3CCP1"/>
<name>A0A3Q3CCP1_HAPBU</name>
<proteinExistence type="inferred from homology"/>
<protein>
    <submittedName>
        <fullName evidence="4">Zgc:153704</fullName>
    </submittedName>
</protein>
<evidence type="ECO:0000313" key="4">
    <source>
        <dbReference type="Ensembl" id="ENSHBUP00000019332.1"/>
    </source>
</evidence>
<dbReference type="PRINTS" id="PR00179">
    <property type="entry name" value="LIPOCALIN"/>
</dbReference>
<dbReference type="STRING" id="8153.ENSHBUP00000019332"/>
<dbReference type="PANTHER" id="PTHR11430">
    <property type="entry name" value="LIPOCALIN"/>
    <property type="match status" value="1"/>
</dbReference>
<feature type="chain" id="PRO_5018615693" evidence="2">
    <location>
        <begin position="20"/>
        <end position="215"/>
    </location>
</feature>
<feature type="signal peptide" evidence="2">
    <location>
        <begin position="1"/>
        <end position="19"/>
    </location>
</feature>
<evidence type="ECO:0000256" key="2">
    <source>
        <dbReference type="SAM" id="SignalP"/>
    </source>
</evidence>
<keyword evidence="2" id="KW-0732">Signal</keyword>
<dbReference type="Gene3D" id="2.40.128.20">
    <property type="match status" value="1"/>
</dbReference>
<keyword evidence="5" id="KW-1185">Reference proteome</keyword>
<dbReference type="PRINTS" id="PR01254">
    <property type="entry name" value="PGNDSYNTHASE"/>
</dbReference>
<dbReference type="Proteomes" id="UP000264840">
    <property type="component" value="Unplaced"/>
</dbReference>
<comment type="similarity">
    <text evidence="1">Belongs to the calycin superfamily. Lipocalin family.</text>
</comment>
<dbReference type="PANTHER" id="PTHR11430:SF133">
    <property type="entry name" value="LIPOCALIN"/>
    <property type="match status" value="1"/>
</dbReference>
<dbReference type="Ensembl" id="ENSHBUT00000028626.1">
    <property type="protein sequence ID" value="ENSHBUP00000019332.1"/>
    <property type="gene ID" value="ENSHBUG00000021480.1"/>
</dbReference>
<organism evidence="4 5">
    <name type="scientific">Haplochromis burtoni</name>
    <name type="common">Burton's mouthbrooder</name>
    <name type="synonym">Chromis burtoni</name>
    <dbReference type="NCBI Taxonomy" id="8153"/>
    <lineage>
        <taxon>Eukaryota</taxon>
        <taxon>Metazoa</taxon>
        <taxon>Chordata</taxon>
        <taxon>Craniata</taxon>
        <taxon>Vertebrata</taxon>
        <taxon>Euteleostomi</taxon>
        <taxon>Actinopterygii</taxon>
        <taxon>Neopterygii</taxon>
        <taxon>Teleostei</taxon>
        <taxon>Neoteleostei</taxon>
        <taxon>Acanthomorphata</taxon>
        <taxon>Ovalentaria</taxon>
        <taxon>Cichlomorphae</taxon>
        <taxon>Cichliformes</taxon>
        <taxon>Cichlidae</taxon>
        <taxon>African cichlids</taxon>
        <taxon>Pseudocrenilabrinae</taxon>
        <taxon>Haplochromini</taxon>
        <taxon>Haplochromis</taxon>
    </lineage>
</organism>
<accession>A0A3Q3CCP1</accession>
<reference evidence="4" key="2">
    <citation type="submission" date="2025-09" db="UniProtKB">
        <authorList>
            <consortium name="Ensembl"/>
        </authorList>
    </citation>
    <scope>IDENTIFICATION</scope>
</reference>
<dbReference type="InterPro" id="IPR002345">
    <property type="entry name" value="Lipocalin"/>
</dbReference>
<dbReference type="InterPro" id="IPR012674">
    <property type="entry name" value="Calycin"/>
</dbReference>
<evidence type="ECO:0000313" key="5">
    <source>
        <dbReference type="Proteomes" id="UP000264840"/>
    </source>
</evidence>
<evidence type="ECO:0000256" key="1">
    <source>
        <dbReference type="ARBA" id="ARBA00006889"/>
    </source>
</evidence>
<dbReference type="InterPro" id="IPR000566">
    <property type="entry name" value="Lipocln_cytosolic_FA-bd_dom"/>
</dbReference>
<dbReference type="SUPFAM" id="SSF50814">
    <property type="entry name" value="Lipocalins"/>
    <property type="match status" value="1"/>
</dbReference>
<sequence length="215" mass="24267">MASLHTLLGVVLCSLMVSSSEILPQADFDLQAMAGKWYRTGICSNAQWFVSRKANMKTSTAIITPTEDGGLELSFFSLINDTCQKMENLANKTEVPGRFTYKSRHWGYVSDMLMVDVKYDEYALSYSFNTRGNETFVINRLFGRSLDLSDEVQEKFRQFCLQTGILPENAVLLPKSGTFTLVVKFYIKTAWNTVMLCTDHLTLSIFPSTEECPLA</sequence>
<dbReference type="Pfam" id="PF00061">
    <property type="entry name" value="Lipocalin"/>
    <property type="match status" value="1"/>
</dbReference>